<proteinExistence type="predicted"/>
<dbReference type="Proteomes" id="UP000192940">
    <property type="component" value="Chromosome I"/>
</dbReference>
<keyword evidence="3" id="KW-1185">Reference proteome</keyword>
<dbReference type="AlphaFoldDB" id="A0A1X7H6I6"/>
<sequence length="176" mass="20241">MPELLMEMSIPTLVWLFIVAFLIHDLEEIIWVGPWIEKNRTEVITKVPGFMKKRLENLFRINSSQFAVAVLLELIVFIPFTFMAAEQGKFLVFLAFNSLFFIHVFTHLGQSIYLRRYTPGVVTAVIITLPYGLFLFYRLLSDGLVTWSQVLWSIPLGLLMVPVVLVGHKLGKKVVK</sequence>
<reference evidence="2 3" key="1">
    <citation type="submission" date="2017-04" db="EMBL/GenBank/DDBJ databases">
        <authorList>
            <person name="Afonso C.L."/>
            <person name="Miller P.J."/>
            <person name="Scott M.A."/>
            <person name="Spackman E."/>
            <person name="Goraichik I."/>
            <person name="Dimitrov K.M."/>
            <person name="Suarez D.L."/>
            <person name="Swayne D.E."/>
        </authorList>
    </citation>
    <scope>NUCLEOTIDE SEQUENCE [LARGE SCALE GENOMIC DNA]</scope>
    <source>
        <strain evidence="2 3">N3/975</strain>
    </source>
</reference>
<name>A0A1X7H6I6_9BACL</name>
<feature type="transmembrane region" description="Helical" evidence="1">
    <location>
        <begin position="146"/>
        <end position="166"/>
    </location>
</feature>
<dbReference type="RefSeq" id="WP_208918722.1">
    <property type="nucleotide sequence ID" value="NZ_LT840184.1"/>
</dbReference>
<dbReference type="EMBL" id="LT840184">
    <property type="protein sequence ID" value="SMF80596.1"/>
    <property type="molecule type" value="Genomic_DNA"/>
</dbReference>
<feature type="transmembrane region" description="Helical" evidence="1">
    <location>
        <begin position="57"/>
        <end position="78"/>
    </location>
</feature>
<organism evidence="2 3">
    <name type="scientific">Paenibacillus uliginis N3/975</name>
    <dbReference type="NCBI Taxonomy" id="1313296"/>
    <lineage>
        <taxon>Bacteria</taxon>
        <taxon>Bacillati</taxon>
        <taxon>Bacillota</taxon>
        <taxon>Bacilli</taxon>
        <taxon>Bacillales</taxon>
        <taxon>Paenibacillaceae</taxon>
        <taxon>Paenibacillus</taxon>
    </lineage>
</organism>
<dbReference type="Pfam" id="PF13787">
    <property type="entry name" value="HXXEE"/>
    <property type="match status" value="1"/>
</dbReference>
<evidence type="ECO:0000313" key="3">
    <source>
        <dbReference type="Proteomes" id="UP000192940"/>
    </source>
</evidence>
<keyword evidence="1" id="KW-0812">Transmembrane</keyword>
<evidence type="ECO:0000313" key="2">
    <source>
        <dbReference type="EMBL" id="SMF80596.1"/>
    </source>
</evidence>
<gene>
    <name evidence="2" type="ORF">SAMN05661091_1853</name>
</gene>
<feature type="transmembrane region" description="Helical" evidence="1">
    <location>
        <begin position="12"/>
        <end position="36"/>
    </location>
</feature>
<evidence type="ECO:0008006" key="4">
    <source>
        <dbReference type="Google" id="ProtNLM"/>
    </source>
</evidence>
<feature type="transmembrane region" description="Helical" evidence="1">
    <location>
        <begin position="90"/>
        <end position="108"/>
    </location>
</feature>
<dbReference type="InterPro" id="IPR025671">
    <property type="entry name" value="HXXEE"/>
</dbReference>
<evidence type="ECO:0000256" key="1">
    <source>
        <dbReference type="SAM" id="Phobius"/>
    </source>
</evidence>
<accession>A0A1X7H6I6</accession>
<feature type="transmembrane region" description="Helical" evidence="1">
    <location>
        <begin position="120"/>
        <end position="140"/>
    </location>
</feature>
<keyword evidence="1" id="KW-0472">Membrane</keyword>
<keyword evidence="1" id="KW-1133">Transmembrane helix</keyword>
<dbReference type="STRING" id="1313296.SAMN05661091_1853"/>
<protein>
    <recommendedName>
        <fullName evidence="4">HXXEE domain-containing protein</fullName>
    </recommendedName>
</protein>